<dbReference type="PANTHER" id="PTHR11552:SF147">
    <property type="entry name" value="CHOLINE DEHYDROGENASE, MITOCHONDRIAL"/>
    <property type="match status" value="1"/>
</dbReference>
<evidence type="ECO:0000256" key="6">
    <source>
        <dbReference type="RuleBase" id="RU003968"/>
    </source>
</evidence>
<feature type="domain" description="Glucose-methanol-choline oxidoreductase N-terminal" evidence="7">
    <location>
        <begin position="138"/>
        <end position="161"/>
    </location>
</feature>
<dbReference type="PIRSF" id="PIRSF000137">
    <property type="entry name" value="Alcohol_oxidase"/>
    <property type="match status" value="1"/>
</dbReference>
<dbReference type="InterPro" id="IPR000172">
    <property type="entry name" value="GMC_OxRdtase_N"/>
</dbReference>
<dbReference type="OrthoDB" id="269227at2759"/>
<comment type="similarity">
    <text evidence="2 6">Belongs to the GMC oxidoreductase family.</text>
</comment>
<feature type="binding site" evidence="5">
    <location>
        <position position="144"/>
    </location>
    <ligand>
        <name>FAD</name>
        <dbReference type="ChEBI" id="CHEBI:57692"/>
    </ligand>
</feature>
<evidence type="ECO:0000256" key="4">
    <source>
        <dbReference type="ARBA" id="ARBA00022827"/>
    </source>
</evidence>
<dbReference type="RefSeq" id="XP_018326628.1">
    <property type="nucleotide sequence ID" value="XM_018471126.1"/>
</dbReference>
<dbReference type="Gene3D" id="3.50.50.60">
    <property type="entry name" value="FAD/NAD(P)-binding domain"/>
    <property type="match status" value="1"/>
</dbReference>
<keyword evidence="9" id="KW-1185">Reference proteome</keyword>
<dbReference type="InterPro" id="IPR036188">
    <property type="entry name" value="FAD/NAD-bd_sf"/>
</dbReference>
<dbReference type="InParanoid" id="A0A1W4X2K4"/>
<gene>
    <name evidence="10" type="primary">LOC108737939</name>
</gene>
<name>A0A1W4X2K4_AGRPL</name>
<comment type="cofactor">
    <cofactor evidence="1 5">
        <name>FAD</name>
        <dbReference type="ChEBI" id="CHEBI:57692"/>
    </cofactor>
</comment>
<evidence type="ECO:0000256" key="5">
    <source>
        <dbReference type="PIRSR" id="PIRSR000137-2"/>
    </source>
</evidence>
<dbReference type="STRING" id="224129.A0A1W4X2K4"/>
<dbReference type="GO" id="GO:0050660">
    <property type="term" value="F:flavin adenine dinucleotide binding"/>
    <property type="evidence" value="ECO:0007669"/>
    <property type="project" value="InterPro"/>
</dbReference>
<dbReference type="GO" id="GO:0016614">
    <property type="term" value="F:oxidoreductase activity, acting on CH-OH group of donors"/>
    <property type="evidence" value="ECO:0007669"/>
    <property type="project" value="InterPro"/>
</dbReference>
<dbReference type="PANTHER" id="PTHR11552">
    <property type="entry name" value="GLUCOSE-METHANOL-CHOLINE GMC OXIDOREDUCTASE"/>
    <property type="match status" value="1"/>
</dbReference>
<keyword evidence="4 5" id="KW-0274">FAD</keyword>
<dbReference type="InterPro" id="IPR012132">
    <property type="entry name" value="GMC_OxRdtase"/>
</dbReference>
<dbReference type="KEGG" id="apln:108737939"/>
<dbReference type="SUPFAM" id="SSF51905">
    <property type="entry name" value="FAD/NAD(P)-binding domain"/>
    <property type="match status" value="1"/>
</dbReference>
<dbReference type="Gene3D" id="3.30.560.10">
    <property type="entry name" value="Glucose Oxidase, domain 3"/>
    <property type="match status" value="1"/>
</dbReference>
<protein>
    <submittedName>
        <fullName evidence="10">Glucose dehydrogenase [FAD, quinone]-like</fullName>
    </submittedName>
</protein>
<evidence type="ECO:0000259" key="8">
    <source>
        <dbReference type="PROSITE" id="PS00624"/>
    </source>
</evidence>
<evidence type="ECO:0000259" key="7">
    <source>
        <dbReference type="PROSITE" id="PS00623"/>
    </source>
</evidence>
<dbReference type="PROSITE" id="PS00624">
    <property type="entry name" value="GMC_OXRED_2"/>
    <property type="match status" value="1"/>
</dbReference>
<dbReference type="Pfam" id="PF00732">
    <property type="entry name" value="GMC_oxred_N"/>
    <property type="match status" value="1"/>
</dbReference>
<feature type="binding site" evidence="5">
    <location>
        <position position="274"/>
    </location>
    <ligand>
        <name>FAD</name>
        <dbReference type="ChEBI" id="CHEBI:57692"/>
    </ligand>
</feature>
<dbReference type="GeneID" id="108737939"/>
<evidence type="ECO:0000256" key="3">
    <source>
        <dbReference type="ARBA" id="ARBA00022630"/>
    </source>
</evidence>
<reference evidence="10" key="1">
    <citation type="submission" date="2025-08" db="UniProtKB">
        <authorList>
            <consortium name="RefSeq"/>
        </authorList>
    </citation>
    <scope>IDENTIFICATION</scope>
    <source>
        <tissue evidence="10">Entire body</tissue>
    </source>
</reference>
<dbReference type="AlphaFoldDB" id="A0A1W4X2K4"/>
<dbReference type="PROSITE" id="PS00623">
    <property type="entry name" value="GMC_OXRED_1"/>
    <property type="match status" value="1"/>
</dbReference>
<organism evidence="9 10">
    <name type="scientific">Agrilus planipennis</name>
    <name type="common">Emerald ash borer</name>
    <name type="synonym">Agrilus marcopoli</name>
    <dbReference type="NCBI Taxonomy" id="224129"/>
    <lineage>
        <taxon>Eukaryota</taxon>
        <taxon>Metazoa</taxon>
        <taxon>Ecdysozoa</taxon>
        <taxon>Arthropoda</taxon>
        <taxon>Hexapoda</taxon>
        <taxon>Insecta</taxon>
        <taxon>Pterygota</taxon>
        <taxon>Neoptera</taxon>
        <taxon>Endopterygota</taxon>
        <taxon>Coleoptera</taxon>
        <taxon>Polyphaga</taxon>
        <taxon>Elateriformia</taxon>
        <taxon>Buprestoidea</taxon>
        <taxon>Buprestidae</taxon>
        <taxon>Agrilinae</taxon>
        <taxon>Agrilus</taxon>
    </lineage>
</organism>
<evidence type="ECO:0000313" key="10">
    <source>
        <dbReference type="RefSeq" id="XP_018326628.1"/>
    </source>
</evidence>
<dbReference type="InterPro" id="IPR007867">
    <property type="entry name" value="GMC_OxRtase_C"/>
</dbReference>
<keyword evidence="3 6" id="KW-0285">Flavoprotein</keyword>
<sequence length="647" mass="72846">MSSKILLSSSENIDGAIARAFLTLINVLIMQKTQLVTSGEEAYPKDFGKKLLEGSRKEFDFIIVGAGTAGSLIARRMSDYLDFKVLLVEAGAVPSTTSIVPYVFYTIPFTNEDWQFRTTKQTNACQGYQGKMCAIHRGKSIGGTSSINNMQYVRANPRDFDRWLIGSIEKWDMDTVTPLYNNLESCRSDHCSGYGTDGLINLETITDKSHHILDLLKNGIEAIGAGNVSDEYTNLGYFHTKAFVKDGQRNNFAKAFLSPIKNRNNLYFMSNATVLKVLFNSNDGKKATGIEVAVGGKIFNIKAKREVVLTAGSINTPKILMMSGIGKAKHLRSIGIEPIADLPVGENLQIQITFPIFVGLKHDIDESTQEAEIIDSIYEYVRYKRGKVAKTNVHGLVGLLNMKTVPYDNPTILMYHYYFRKKDALFEEYLNKMNLQKEIVKSLMRHNQENSIIIFMPTLIKPKSRGKVLLNCTNKERNPPVVMANFFSDPNNEDLQTLLSAFHYTLKLIDTQPYKTYKATLLNIDIPHCRNFKFCSEYHMRCMIKSLAHPSSNIAGTTKMGTICEPDTVLDDFMYVRKVRNLRVADASVFPEIVSGNTQATEAIVAERAAEYMRKKWVKNYNSVFPIEVNDPESYESLTACLSCEKL</sequence>
<feature type="domain" description="Glucose-methanol-choline oxidoreductase N-terminal" evidence="8">
    <location>
        <begin position="312"/>
        <end position="326"/>
    </location>
</feature>
<dbReference type="SUPFAM" id="SSF54373">
    <property type="entry name" value="FAD-linked reductases, C-terminal domain"/>
    <property type="match status" value="1"/>
</dbReference>
<dbReference type="Proteomes" id="UP000192223">
    <property type="component" value="Unplaced"/>
</dbReference>
<evidence type="ECO:0000256" key="1">
    <source>
        <dbReference type="ARBA" id="ARBA00001974"/>
    </source>
</evidence>
<proteinExistence type="inferred from homology"/>
<dbReference type="Pfam" id="PF05199">
    <property type="entry name" value="GMC_oxred_C"/>
    <property type="match status" value="1"/>
</dbReference>
<evidence type="ECO:0000313" key="9">
    <source>
        <dbReference type="Proteomes" id="UP000192223"/>
    </source>
</evidence>
<evidence type="ECO:0000256" key="2">
    <source>
        <dbReference type="ARBA" id="ARBA00010790"/>
    </source>
</evidence>
<accession>A0A1W4X2K4</accession>